<gene>
    <name evidence="1" type="ORF">GCM10008919_06590</name>
</gene>
<evidence type="ECO:0000313" key="1">
    <source>
        <dbReference type="EMBL" id="GAA0206042.1"/>
    </source>
</evidence>
<proteinExistence type="predicted"/>
<reference evidence="1 2" key="1">
    <citation type="journal article" date="2019" name="Int. J. Syst. Evol. Microbiol.">
        <title>The Global Catalogue of Microorganisms (GCM) 10K type strain sequencing project: providing services to taxonomists for standard genome sequencing and annotation.</title>
        <authorList>
            <consortium name="The Broad Institute Genomics Platform"/>
            <consortium name="The Broad Institute Genome Sequencing Center for Infectious Disease"/>
            <person name="Wu L."/>
            <person name="Ma J."/>
        </authorList>
    </citation>
    <scope>NUCLEOTIDE SEQUENCE [LARGE SCALE GENOMIC DNA]</scope>
    <source>
        <strain evidence="1 2">JCM 8542</strain>
    </source>
</reference>
<organism evidence="1 2">
    <name type="scientific">Selenomonas dianae</name>
    <dbReference type="NCBI Taxonomy" id="135079"/>
    <lineage>
        <taxon>Bacteria</taxon>
        <taxon>Bacillati</taxon>
        <taxon>Bacillota</taxon>
        <taxon>Negativicutes</taxon>
        <taxon>Selenomonadales</taxon>
        <taxon>Selenomonadaceae</taxon>
        <taxon>Selenomonas</taxon>
    </lineage>
</organism>
<comment type="caution">
    <text evidence="1">The sequence shown here is derived from an EMBL/GenBank/DDBJ whole genome shotgun (WGS) entry which is preliminary data.</text>
</comment>
<sequence>MDFLAVMLLVLLVLIVGVLFCTLAMNAVAGTMDSISALLETVYNFVHRNDDAALVPTQKPARYLP</sequence>
<accession>A0ABN0SY53</accession>
<dbReference type="EMBL" id="BAAACR010000004">
    <property type="protein sequence ID" value="GAA0206042.1"/>
    <property type="molecule type" value="Genomic_DNA"/>
</dbReference>
<name>A0ABN0SY53_9FIRM</name>
<evidence type="ECO:0000313" key="2">
    <source>
        <dbReference type="Proteomes" id="UP001500399"/>
    </source>
</evidence>
<protein>
    <submittedName>
        <fullName evidence="1">Uncharacterized protein</fullName>
    </submittedName>
</protein>
<dbReference type="Proteomes" id="UP001500399">
    <property type="component" value="Unassembled WGS sequence"/>
</dbReference>
<keyword evidence="2" id="KW-1185">Reference proteome</keyword>